<proteinExistence type="predicted"/>
<sequence>MSYFRPLFALPLLLTAALVLASCSVRPLYAPGGVGETSQTQFSSIRIEPIPDREGQILHNKLRNMLNPYGQPRDPEHVLVVRLRESRDFTAVRRSETATRENLTIEANFALQDNQTRQDEMRGLAIGTVGYNVNPSGFATYVSEQDGRERALEGIAQEIRRRVGLYFAAQEEGIGPEIHTQGPSPDAWSSYDEDDADEAEFQTGD</sequence>
<evidence type="ECO:0000256" key="2">
    <source>
        <dbReference type="SAM" id="SignalP"/>
    </source>
</evidence>
<gene>
    <name evidence="3" type="primary">lptE</name>
    <name evidence="3" type="ORF">ACFOW6_12325</name>
</gene>
<feature type="chain" id="PRO_5046006144" evidence="2">
    <location>
        <begin position="22"/>
        <end position="205"/>
    </location>
</feature>
<reference evidence="4" key="1">
    <citation type="journal article" date="2019" name="Int. J. Syst. Evol. Microbiol.">
        <title>The Global Catalogue of Microorganisms (GCM) 10K type strain sequencing project: providing services to taxonomists for standard genome sequencing and annotation.</title>
        <authorList>
            <consortium name="The Broad Institute Genomics Platform"/>
            <consortium name="The Broad Institute Genome Sequencing Center for Infectious Disease"/>
            <person name="Wu L."/>
            <person name="Ma J."/>
        </authorList>
    </citation>
    <scope>NUCLEOTIDE SEQUENCE [LARGE SCALE GENOMIC DNA]</scope>
    <source>
        <strain evidence="4">CECT 8472</strain>
    </source>
</reference>
<feature type="signal peptide" evidence="2">
    <location>
        <begin position="1"/>
        <end position="21"/>
    </location>
</feature>
<organism evidence="3 4">
    <name type="scientific">Fodinicurvata halophila</name>
    <dbReference type="NCBI Taxonomy" id="1419723"/>
    <lineage>
        <taxon>Bacteria</taxon>
        <taxon>Pseudomonadati</taxon>
        <taxon>Pseudomonadota</taxon>
        <taxon>Alphaproteobacteria</taxon>
        <taxon>Rhodospirillales</taxon>
        <taxon>Rhodovibrionaceae</taxon>
        <taxon>Fodinicurvata</taxon>
    </lineage>
</organism>
<keyword evidence="2" id="KW-0732">Signal</keyword>
<dbReference type="Gene3D" id="3.30.160.150">
    <property type="entry name" value="Lipoprotein like domain"/>
    <property type="match status" value="1"/>
</dbReference>
<evidence type="ECO:0000313" key="3">
    <source>
        <dbReference type="EMBL" id="MFC4352326.1"/>
    </source>
</evidence>
<dbReference type="PROSITE" id="PS51257">
    <property type="entry name" value="PROKAR_LIPOPROTEIN"/>
    <property type="match status" value="1"/>
</dbReference>
<evidence type="ECO:0000313" key="4">
    <source>
        <dbReference type="Proteomes" id="UP001595799"/>
    </source>
</evidence>
<accession>A0ABV8UM33</accession>
<dbReference type="EMBL" id="JBHSCW010000007">
    <property type="protein sequence ID" value="MFC4352326.1"/>
    <property type="molecule type" value="Genomic_DNA"/>
</dbReference>
<comment type="caution">
    <text evidence="3">The sequence shown here is derived from an EMBL/GenBank/DDBJ whole genome shotgun (WGS) entry which is preliminary data.</text>
</comment>
<keyword evidence="3" id="KW-0449">Lipoprotein</keyword>
<keyword evidence="4" id="KW-1185">Reference proteome</keyword>
<feature type="compositionally biased region" description="Acidic residues" evidence="1">
    <location>
        <begin position="191"/>
        <end position="205"/>
    </location>
</feature>
<dbReference type="RefSeq" id="WP_382422676.1">
    <property type="nucleotide sequence ID" value="NZ_JBHSCW010000007.1"/>
</dbReference>
<protein>
    <submittedName>
        <fullName evidence="3">LPS assembly lipoprotein LptE</fullName>
    </submittedName>
</protein>
<evidence type="ECO:0000256" key="1">
    <source>
        <dbReference type="SAM" id="MobiDB-lite"/>
    </source>
</evidence>
<dbReference type="Proteomes" id="UP001595799">
    <property type="component" value="Unassembled WGS sequence"/>
</dbReference>
<name>A0ABV8UM33_9PROT</name>
<feature type="region of interest" description="Disordered" evidence="1">
    <location>
        <begin position="171"/>
        <end position="205"/>
    </location>
</feature>
<dbReference type="InterPro" id="IPR007485">
    <property type="entry name" value="LPS_assembly_LptE"/>
</dbReference>
<dbReference type="Pfam" id="PF04390">
    <property type="entry name" value="LptE"/>
    <property type="match status" value="1"/>
</dbReference>